<keyword evidence="2" id="KW-1185">Reference proteome</keyword>
<dbReference type="AlphaFoldDB" id="A0A2G8S3G7"/>
<evidence type="ECO:0000313" key="2">
    <source>
        <dbReference type="Proteomes" id="UP000230002"/>
    </source>
</evidence>
<evidence type="ECO:0000313" key="1">
    <source>
        <dbReference type="EMBL" id="PIL28277.1"/>
    </source>
</evidence>
<name>A0A2G8S3G7_9APHY</name>
<sequence>MNRKGRTAGPENPWDLDGETRVEFGKKLNGLLTKLHPNRAPHDVKPGDKLWRFTRQQVYDWRSNFGKLAIKVTKAEVKQRADEHGKAYAAAWVANTLAKGGEATYSVPNIEEPSEARGALQTSYHIRLLTFHYEEADGSIIKTSYPIGALSLAVVAIRRAFRACLTGVYIPIKTEFSGDEVGQQTQLARKGTVAGLEATPHRFDALVSVARSQVPSFLQAQALRVQETSDDADAFAAVDPPSSPVFEH</sequence>
<comment type="caution">
    <text evidence="1">The sequence shown here is derived from an EMBL/GenBank/DDBJ whole genome shotgun (WGS) entry which is preliminary data.</text>
</comment>
<proteinExistence type="predicted"/>
<dbReference type="Proteomes" id="UP000230002">
    <property type="component" value="Unassembled WGS sequence"/>
</dbReference>
<accession>A0A2G8S3G7</accession>
<organism evidence="1 2">
    <name type="scientific">Ganoderma sinense ZZ0214-1</name>
    <dbReference type="NCBI Taxonomy" id="1077348"/>
    <lineage>
        <taxon>Eukaryota</taxon>
        <taxon>Fungi</taxon>
        <taxon>Dikarya</taxon>
        <taxon>Basidiomycota</taxon>
        <taxon>Agaricomycotina</taxon>
        <taxon>Agaricomycetes</taxon>
        <taxon>Polyporales</taxon>
        <taxon>Polyporaceae</taxon>
        <taxon>Ganoderma</taxon>
    </lineage>
</organism>
<gene>
    <name evidence="1" type="ORF">GSI_09565</name>
</gene>
<reference evidence="1 2" key="1">
    <citation type="journal article" date="2015" name="Sci. Rep.">
        <title>Chromosome-level genome map provides insights into diverse defense mechanisms in the medicinal fungus Ganoderma sinense.</title>
        <authorList>
            <person name="Zhu Y."/>
            <person name="Xu J."/>
            <person name="Sun C."/>
            <person name="Zhou S."/>
            <person name="Xu H."/>
            <person name="Nelson D.R."/>
            <person name="Qian J."/>
            <person name="Song J."/>
            <person name="Luo H."/>
            <person name="Xiang L."/>
            <person name="Li Y."/>
            <person name="Xu Z."/>
            <person name="Ji A."/>
            <person name="Wang L."/>
            <person name="Lu S."/>
            <person name="Hayward A."/>
            <person name="Sun W."/>
            <person name="Li X."/>
            <person name="Schwartz D.C."/>
            <person name="Wang Y."/>
            <person name="Chen S."/>
        </authorList>
    </citation>
    <scope>NUCLEOTIDE SEQUENCE [LARGE SCALE GENOMIC DNA]</scope>
    <source>
        <strain evidence="1 2">ZZ0214-1</strain>
    </source>
</reference>
<protein>
    <submittedName>
        <fullName evidence="1">Uncharacterized protein</fullName>
    </submittedName>
</protein>
<dbReference type="OrthoDB" id="2755811at2759"/>
<dbReference type="EMBL" id="AYKW01000025">
    <property type="protein sequence ID" value="PIL28277.1"/>
    <property type="molecule type" value="Genomic_DNA"/>
</dbReference>
<dbReference type="STRING" id="1077348.A0A2G8S3G7"/>